<organism evidence="1 2">
    <name type="scientific">Panacibacter ginsenosidivorans</name>
    <dbReference type="NCBI Taxonomy" id="1813871"/>
    <lineage>
        <taxon>Bacteria</taxon>
        <taxon>Pseudomonadati</taxon>
        <taxon>Bacteroidota</taxon>
        <taxon>Chitinophagia</taxon>
        <taxon>Chitinophagales</taxon>
        <taxon>Chitinophagaceae</taxon>
        <taxon>Panacibacter</taxon>
    </lineage>
</organism>
<evidence type="ECO:0000313" key="2">
    <source>
        <dbReference type="Proteomes" id="UP000321533"/>
    </source>
</evidence>
<dbReference type="EMBL" id="CP042435">
    <property type="protein sequence ID" value="QEC68624.1"/>
    <property type="molecule type" value="Genomic_DNA"/>
</dbReference>
<protein>
    <submittedName>
        <fullName evidence="1">Uncharacterized protein</fullName>
    </submittedName>
</protein>
<dbReference type="InterPro" id="IPR032676">
    <property type="entry name" value="YkuD_2"/>
</dbReference>
<dbReference type="KEGG" id="pgin:FRZ67_15395"/>
<dbReference type="OrthoDB" id="1247236at2"/>
<evidence type="ECO:0000313" key="1">
    <source>
        <dbReference type="EMBL" id="QEC68624.1"/>
    </source>
</evidence>
<accession>A0A5B8VAZ9</accession>
<sequence>MKLPSGKNRFFTYNLIGDSVVNAGIVAHGSCNQNFLSDPKFSNQPGCGCTALGKYEIGFKYKGMFGAAYKLYGLDSTNSNAFKRNIGLHSYYLVPDKETYLLPVCNSLGCAMVSYNFLCMLSKSIDSASKPILLWIFE</sequence>
<gene>
    <name evidence="1" type="ORF">FRZ67_15395</name>
</gene>
<dbReference type="PANTHER" id="PTHR38477:SF1">
    <property type="entry name" value="MUREIN L,D-TRANSPEPTIDASE CATALYTIC DOMAIN FAMILY PROTEIN"/>
    <property type="match status" value="1"/>
</dbReference>
<name>A0A5B8VAZ9_9BACT</name>
<dbReference type="Pfam" id="PF13645">
    <property type="entry name" value="YkuD_2"/>
    <property type="match status" value="1"/>
</dbReference>
<dbReference type="AlphaFoldDB" id="A0A5B8VAZ9"/>
<dbReference type="Proteomes" id="UP000321533">
    <property type="component" value="Chromosome"/>
</dbReference>
<keyword evidence="2" id="KW-1185">Reference proteome</keyword>
<dbReference type="RefSeq" id="WP_147190834.1">
    <property type="nucleotide sequence ID" value="NZ_CP042435.1"/>
</dbReference>
<dbReference type="PANTHER" id="PTHR38477">
    <property type="entry name" value="HYPOTHETICAL EXPORTED PROTEIN"/>
    <property type="match status" value="1"/>
</dbReference>
<reference evidence="1 2" key="1">
    <citation type="journal article" date="2016" name="Int. J. Syst. Evol. Microbiol.">
        <title>Panacibacter ginsenosidivorans gen. nov., sp. nov., with ginsenoside converting activity isolated from soil of a ginseng field.</title>
        <authorList>
            <person name="Siddiqi M.Z."/>
            <person name="Muhammad Shafi S."/>
            <person name="Choi K.D."/>
            <person name="Im W.T."/>
        </authorList>
    </citation>
    <scope>NUCLEOTIDE SEQUENCE [LARGE SCALE GENOMIC DNA]</scope>
    <source>
        <strain evidence="1 2">Gsoil1550</strain>
    </source>
</reference>
<proteinExistence type="predicted"/>